<evidence type="ECO:0000313" key="9">
    <source>
        <dbReference type="EMBL" id="CAF0806097.1"/>
    </source>
</evidence>
<feature type="transmembrane region" description="Helical" evidence="6">
    <location>
        <begin position="26"/>
        <end position="49"/>
    </location>
</feature>
<dbReference type="Pfam" id="PF13850">
    <property type="entry name" value="ERGIC_N"/>
    <property type="match status" value="1"/>
</dbReference>
<proteinExistence type="inferred from homology"/>
<protein>
    <recommendedName>
        <fullName evidence="11">Endoplasmic reticulum-Golgi intermediate compartment protein 1</fullName>
    </recommendedName>
</protein>
<comment type="subcellular location">
    <subcellularLocation>
        <location evidence="1">Endoplasmic reticulum-Golgi intermediate compartment membrane</location>
        <topology evidence="1">Multi-pass membrane protein</topology>
    </subcellularLocation>
</comment>
<dbReference type="GO" id="GO:0033116">
    <property type="term" value="C:endoplasmic reticulum-Golgi intermediate compartment membrane"/>
    <property type="evidence" value="ECO:0007669"/>
    <property type="project" value="UniProtKB-SubCell"/>
</dbReference>
<dbReference type="GO" id="GO:0006888">
    <property type="term" value="P:endoplasmic reticulum to Golgi vesicle-mediated transport"/>
    <property type="evidence" value="ECO:0007669"/>
    <property type="project" value="TreeGrafter"/>
</dbReference>
<organism evidence="9 10">
    <name type="scientific">Brachionus calyciflorus</name>
    <dbReference type="NCBI Taxonomy" id="104777"/>
    <lineage>
        <taxon>Eukaryota</taxon>
        <taxon>Metazoa</taxon>
        <taxon>Spiralia</taxon>
        <taxon>Gnathifera</taxon>
        <taxon>Rotifera</taxon>
        <taxon>Eurotatoria</taxon>
        <taxon>Monogononta</taxon>
        <taxon>Pseudotrocha</taxon>
        <taxon>Ploima</taxon>
        <taxon>Brachionidae</taxon>
        <taxon>Brachionus</taxon>
    </lineage>
</organism>
<dbReference type="InterPro" id="IPR012936">
    <property type="entry name" value="Erv_C"/>
</dbReference>
<dbReference type="GO" id="GO:0006890">
    <property type="term" value="P:retrograde vesicle-mediated transport, Golgi to endoplasmic reticulum"/>
    <property type="evidence" value="ECO:0007669"/>
    <property type="project" value="TreeGrafter"/>
</dbReference>
<evidence type="ECO:0000256" key="3">
    <source>
        <dbReference type="ARBA" id="ARBA00022692"/>
    </source>
</evidence>
<keyword evidence="3 6" id="KW-0812">Transmembrane</keyword>
<keyword evidence="5 6" id="KW-0472">Membrane</keyword>
<dbReference type="InterPro" id="IPR039542">
    <property type="entry name" value="Erv_N"/>
</dbReference>
<dbReference type="OrthoDB" id="270930at2759"/>
<dbReference type="Pfam" id="PF07970">
    <property type="entry name" value="COPIIcoated_ERV"/>
    <property type="match status" value="1"/>
</dbReference>
<dbReference type="PANTHER" id="PTHR10984">
    <property type="entry name" value="ENDOPLASMIC RETICULUM-GOLGI INTERMEDIATE COMPARTMENT PROTEIN"/>
    <property type="match status" value="1"/>
</dbReference>
<reference evidence="9" key="1">
    <citation type="submission" date="2021-02" db="EMBL/GenBank/DDBJ databases">
        <authorList>
            <person name="Nowell W R."/>
        </authorList>
    </citation>
    <scope>NUCLEOTIDE SEQUENCE</scope>
    <source>
        <strain evidence="9">Ploen Becks lab</strain>
    </source>
</reference>
<dbReference type="PANTHER" id="PTHR10984:SF36">
    <property type="entry name" value="ENDOPLASMIC RETICULUM-GOLGI INTERMEDIATE COMPARTMENT PROTEIN 1"/>
    <property type="match status" value="1"/>
</dbReference>
<evidence type="ECO:0000256" key="2">
    <source>
        <dbReference type="ARBA" id="ARBA00005648"/>
    </source>
</evidence>
<evidence type="ECO:0000256" key="4">
    <source>
        <dbReference type="ARBA" id="ARBA00022989"/>
    </source>
</evidence>
<evidence type="ECO:0000313" key="10">
    <source>
        <dbReference type="Proteomes" id="UP000663879"/>
    </source>
</evidence>
<feature type="transmembrane region" description="Helical" evidence="6">
    <location>
        <begin position="255"/>
        <end position="281"/>
    </location>
</feature>
<dbReference type="Proteomes" id="UP000663879">
    <property type="component" value="Unassembled WGS sequence"/>
</dbReference>
<comment type="similarity">
    <text evidence="2">Belongs to the ERGIC family.</text>
</comment>
<evidence type="ECO:0000256" key="5">
    <source>
        <dbReference type="ARBA" id="ARBA00023136"/>
    </source>
</evidence>
<dbReference type="AlphaFoldDB" id="A0A813SVU4"/>
<sequence>MQFDIRRFDIYRKVPKDLTQPTKTGATISILCILFISFLLISEFVGFVLPEVQSQLFVHNAVLKNENDDGRIPVTLDISVYYIKCKFLGLDIQDDLGRHEVGFIQDTMKTDINNDQGCRMKVSFKVNKVPGNFHVSTHGSSDQPENPNMSHHINDLTFGEHVAHLNSIPDSSFTSLNGREQNSADPYASHDYIMKIVPTIFENVNGYQLYPYQFTYAHREYVPYAHGGYRVPPTIWFRYDLNPITVKYTERRKPIYTFLTTVCAIVGGAFTVAGIIDSIIFTASEVFKKFEMGKLG</sequence>
<name>A0A813SVU4_9BILA</name>
<evidence type="ECO:0000259" key="8">
    <source>
        <dbReference type="Pfam" id="PF13850"/>
    </source>
</evidence>
<evidence type="ECO:0000259" key="7">
    <source>
        <dbReference type="Pfam" id="PF07970"/>
    </source>
</evidence>
<feature type="domain" description="Endoplasmic reticulum vesicle transporter N-terminal" evidence="8">
    <location>
        <begin position="5"/>
        <end position="100"/>
    </location>
</feature>
<accession>A0A813SVU4</accession>
<gene>
    <name evidence="9" type="ORF">OXX778_LOCUS6725</name>
</gene>
<dbReference type="GO" id="GO:0000139">
    <property type="term" value="C:Golgi membrane"/>
    <property type="evidence" value="ECO:0007669"/>
    <property type="project" value="TreeGrafter"/>
</dbReference>
<dbReference type="GO" id="GO:0005789">
    <property type="term" value="C:endoplasmic reticulum membrane"/>
    <property type="evidence" value="ECO:0007669"/>
    <property type="project" value="TreeGrafter"/>
</dbReference>
<dbReference type="GO" id="GO:0030134">
    <property type="term" value="C:COPII-coated ER to Golgi transport vesicle"/>
    <property type="evidence" value="ECO:0007669"/>
    <property type="project" value="TreeGrafter"/>
</dbReference>
<evidence type="ECO:0000256" key="1">
    <source>
        <dbReference type="ARBA" id="ARBA00004457"/>
    </source>
</evidence>
<keyword evidence="10" id="KW-1185">Reference proteome</keyword>
<keyword evidence="4 6" id="KW-1133">Transmembrane helix</keyword>
<dbReference type="EMBL" id="CAJNOC010000812">
    <property type="protein sequence ID" value="CAF0806097.1"/>
    <property type="molecule type" value="Genomic_DNA"/>
</dbReference>
<dbReference type="InterPro" id="IPR045888">
    <property type="entry name" value="Erv"/>
</dbReference>
<evidence type="ECO:0008006" key="11">
    <source>
        <dbReference type="Google" id="ProtNLM"/>
    </source>
</evidence>
<comment type="caution">
    <text evidence="9">The sequence shown here is derived from an EMBL/GenBank/DDBJ whole genome shotgun (WGS) entry which is preliminary data.</text>
</comment>
<feature type="domain" description="Endoplasmic reticulum vesicle transporter C-terminal" evidence="7">
    <location>
        <begin position="108"/>
        <end position="277"/>
    </location>
</feature>
<evidence type="ECO:0000256" key="6">
    <source>
        <dbReference type="SAM" id="Phobius"/>
    </source>
</evidence>